<evidence type="ECO:0000256" key="1">
    <source>
        <dbReference type="SAM" id="MobiDB-lite"/>
    </source>
</evidence>
<feature type="signal peptide" evidence="2">
    <location>
        <begin position="1"/>
        <end position="15"/>
    </location>
</feature>
<evidence type="ECO:0008006" key="5">
    <source>
        <dbReference type="Google" id="ProtNLM"/>
    </source>
</evidence>
<proteinExistence type="predicted"/>
<feature type="compositionally biased region" description="Basic and acidic residues" evidence="1">
    <location>
        <begin position="92"/>
        <end position="102"/>
    </location>
</feature>
<protein>
    <recommendedName>
        <fullName evidence="5">DUF3035 domain-containing protein</fullName>
    </recommendedName>
</protein>
<gene>
    <name evidence="3" type="ORF">ACFFU4_06765</name>
</gene>
<evidence type="ECO:0000313" key="3">
    <source>
        <dbReference type="EMBL" id="MFB9149453.1"/>
    </source>
</evidence>
<name>A0ABV5HYG1_9RHOB</name>
<dbReference type="PROSITE" id="PS51257">
    <property type="entry name" value="PROKAR_LIPOPROTEIN"/>
    <property type="match status" value="1"/>
</dbReference>
<feature type="chain" id="PRO_5046751210" description="DUF3035 domain-containing protein" evidence="2">
    <location>
        <begin position="16"/>
        <end position="102"/>
    </location>
</feature>
<accession>A0ABV5HYG1</accession>
<feature type="region of interest" description="Disordered" evidence="1">
    <location>
        <begin position="45"/>
        <end position="102"/>
    </location>
</feature>
<keyword evidence="2" id="KW-0732">Signal</keyword>
<dbReference type="Proteomes" id="UP001589670">
    <property type="component" value="Unassembled WGS sequence"/>
</dbReference>
<evidence type="ECO:0000313" key="4">
    <source>
        <dbReference type="Proteomes" id="UP001589670"/>
    </source>
</evidence>
<dbReference type="EMBL" id="JBHMEC010000010">
    <property type="protein sequence ID" value="MFB9149453.1"/>
    <property type="molecule type" value="Genomic_DNA"/>
</dbReference>
<reference evidence="3 4" key="1">
    <citation type="submission" date="2024-09" db="EMBL/GenBank/DDBJ databases">
        <authorList>
            <person name="Sun Q."/>
            <person name="Mori K."/>
        </authorList>
    </citation>
    <scope>NUCLEOTIDE SEQUENCE [LARGE SCALE GENOMIC DNA]</scope>
    <source>
        <strain evidence="3 4">CECT 9424</strain>
    </source>
</reference>
<comment type="caution">
    <text evidence="3">The sequence shown here is derived from an EMBL/GenBank/DDBJ whole genome shotgun (WGS) entry which is preliminary data.</text>
</comment>
<organism evidence="3 4">
    <name type="scientific">Roseovarius ramblicola</name>
    <dbReference type="NCBI Taxonomy" id="2022336"/>
    <lineage>
        <taxon>Bacteria</taxon>
        <taxon>Pseudomonadati</taxon>
        <taxon>Pseudomonadota</taxon>
        <taxon>Alphaproteobacteria</taxon>
        <taxon>Rhodobacterales</taxon>
        <taxon>Roseobacteraceae</taxon>
        <taxon>Roseovarius</taxon>
    </lineage>
</organism>
<sequence length="102" mass="10479">MRPLPACLAAMIALAACTEPYPVAPDLVASGAAAPYPDLVPAERIAAQVPPDLPPGPSDTAAPSPAETIGSRAARLRARADRLSGPVIDPDTETRMRRGVAE</sequence>
<evidence type="ECO:0000256" key="2">
    <source>
        <dbReference type="SAM" id="SignalP"/>
    </source>
</evidence>
<keyword evidence="4" id="KW-1185">Reference proteome</keyword>
<dbReference type="RefSeq" id="WP_377068375.1">
    <property type="nucleotide sequence ID" value="NZ_JBHMEC010000010.1"/>
</dbReference>